<dbReference type="AlphaFoldDB" id="A0AAN0S1G1"/>
<dbReference type="Proteomes" id="UP000029516">
    <property type="component" value="Chromosome"/>
</dbReference>
<dbReference type="NCBIfam" id="NF008183">
    <property type="entry name" value="PRK10933.1"/>
    <property type="match status" value="1"/>
</dbReference>
<dbReference type="FunFam" id="2.60.40.1180:FF:000007">
    <property type="entry name" value="Sucrose isomerase"/>
    <property type="match status" value="1"/>
</dbReference>
<evidence type="ECO:0000256" key="5">
    <source>
        <dbReference type="ARBA" id="ARBA00023295"/>
    </source>
</evidence>
<dbReference type="InterPro" id="IPR012769">
    <property type="entry name" value="Trehalose_TreC"/>
</dbReference>
<evidence type="ECO:0000313" key="9">
    <source>
        <dbReference type="Proteomes" id="UP000029516"/>
    </source>
</evidence>
<sequence>MNITPPWWQNGVIYQIYPKSFQDTTGSGTGDLKGVIKRLDYLKTLGVDAIWLTPFYVSPQIDNGYDVANYCAIDPTYGTLEDFDLLVAEAHQRGIRLVLDMVFNHTSTEHDWFKQAQDKHSPYREFYIWRDGNPDILPNNWRSKFGGNAWQWQAETGQYYLHLFAPEQADLNWENPTVRAELKKVCEFWANRGVDGLRLDVINLVSKDQTFPNDVNGGDGRRFYTDGPRVHEYLQEFSRDAFKPLGLMTVGEMSSTSLDNCQKYGALDGSELSMTFNFHHLKVDYPGGEKWTLAKPDYVELKSIFNHWQQGMHNVAWNALFWCNHDQPRIVSRFGHEGELRTTSAKMLAMVLHGMQGTPYIYQGEEIGMTNPHFSNIDQYRDVESLNMFAELRTLGRDSDTLMAILASKSRDNSRTPMQWDAGSNAGFSEGTPWIGLCDNYQTVNAAAALEDKESVFYTYQQLIKLRKAEPVLTWGNYQDLLPEHPLVWSYSRQHEGQTLVVAANLSAEAQWLQLEGHEGEWEVLMSNYADAAPKPAEMSLRPFEAVYWVKR</sequence>
<dbReference type="SUPFAM" id="SSF51445">
    <property type="entry name" value="(Trans)glycosidases"/>
    <property type="match status" value="1"/>
</dbReference>
<dbReference type="PANTHER" id="PTHR10357">
    <property type="entry name" value="ALPHA-AMYLASE FAMILY MEMBER"/>
    <property type="match status" value="1"/>
</dbReference>
<dbReference type="Gene3D" id="3.20.20.80">
    <property type="entry name" value="Glycosidases"/>
    <property type="match status" value="1"/>
</dbReference>
<keyword evidence="5 8" id="KW-0326">Glycosidase</keyword>
<dbReference type="EC" id="3.2.1.93" evidence="6"/>
<reference evidence="8 9" key="1">
    <citation type="submission" date="2014-09" db="EMBL/GenBank/DDBJ databases">
        <authorList>
            <person name="Chan K.-G."/>
        </authorList>
    </citation>
    <scope>NUCLEOTIDE SEQUENCE [LARGE SCALE GENOMIC DNA]</scope>
    <source>
        <strain evidence="8 9">M006</strain>
    </source>
</reference>
<dbReference type="SMART" id="SM00642">
    <property type="entry name" value="Aamy"/>
    <property type="match status" value="1"/>
</dbReference>
<comment type="subcellular location">
    <subcellularLocation>
        <location evidence="1">Cytoplasm</location>
    </subcellularLocation>
</comment>
<dbReference type="GO" id="GO:0008788">
    <property type="term" value="F:alpha,alpha-phosphotrehalase activity"/>
    <property type="evidence" value="ECO:0007669"/>
    <property type="project" value="UniProtKB-UniRule"/>
</dbReference>
<accession>A0AAN0S1G1</accession>
<evidence type="ECO:0000313" key="8">
    <source>
        <dbReference type="EMBL" id="AIR59594.1"/>
    </source>
</evidence>
<evidence type="ECO:0000256" key="2">
    <source>
        <dbReference type="ARBA" id="ARBA00008061"/>
    </source>
</evidence>
<feature type="domain" description="Glycosyl hydrolase family 13 catalytic" evidence="7">
    <location>
        <begin position="15"/>
        <end position="415"/>
    </location>
</feature>
<dbReference type="EMBL" id="CP009458">
    <property type="protein sequence ID" value="AIR59594.1"/>
    <property type="molecule type" value="Genomic_DNA"/>
</dbReference>
<evidence type="ECO:0000256" key="1">
    <source>
        <dbReference type="ARBA" id="ARBA00004496"/>
    </source>
</evidence>
<dbReference type="Gene3D" id="3.90.400.10">
    <property type="entry name" value="Oligo-1,6-glucosidase, Domain 2"/>
    <property type="match status" value="1"/>
</dbReference>
<dbReference type="FunFam" id="3.20.20.80:FF:000014">
    <property type="entry name" value="Alpha,alpha-phosphotrehalase"/>
    <property type="match status" value="1"/>
</dbReference>
<dbReference type="CDD" id="cd11333">
    <property type="entry name" value="AmyAc_SI_OligoGlu_DGase"/>
    <property type="match status" value="1"/>
</dbReference>
<dbReference type="InterPro" id="IPR013780">
    <property type="entry name" value="Glyco_hydro_b"/>
</dbReference>
<dbReference type="FunFam" id="3.90.400.10:FF:000002">
    <property type="entry name" value="Sucrose isomerase"/>
    <property type="match status" value="1"/>
</dbReference>
<dbReference type="InterPro" id="IPR045857">
    <property type="entry name" value="O16G_dom_2"/>
</dbReference>
<comment type="similarity">
    <text evidence="2">Belongs to the glycosyl hydrolase 13 family.</text>
</comment>
<dbReference type="GO" id="GO:0005993">
    <property type="term" value="P:trehalose catabolic process"/>
    <property type="evidence" value="ECO:0007669"/>
    <property type="project" value="InterPro"/>
</dbReference>
<evidence type="ECO:0000256" key="3">
    <source>
        <dbReference type="ARBA" id="ARBA00022490"/>
    </source>
</evidence>
<name>A0AAN0S1G1_9ENTR</name>
<organism evidence="8 9">
    <name type="scientific">Cedecea neteri</name>
    <dbReference type="NCBI Taxonomy" id="158822"/>
    <lineage>
        <taxon>Bacteria</taxon>
        <taxon>Pseudomonadati</taxon>
        <taxon>Pseudomonadota</taxon>
        <taxon>Gammaproteobacteria</taxon>
        <taxon>Enterobacterales</taxon>
        <taxon>Enterobacteriaceae</taxon>
        <taxon>Cedecea</taxon>
    </lineage>
</organism>
<dbReference type="InterPro" id="IPR017853">
    <property type="entry name" value="GH"/>
</dbReference>
<dbReference type="Gene3D" id="2.60.40.1180">
    <property type="entry name" value="Golgi alpha-mannosidase II"/>
    <property type="match status" value="1"/>
</dbReference>
<evidence type="ECO:0000256" key="6">
    <source>
        <dbReference type="NCBIfam" id="TIGR02403"/>
    </source>
</evidence>
<dbReference type="Pfam" id="PF00128">
    <property type="entry name" value="Alpha-amylase"/>
    <property type="match status" value="1"/>
</dbReference>
<dbReference type="InterPro" id="IPR006047">
    <property type="entry name" value="GH13_cat_dom"/>
</dbReference>
<dbReference type="GO" id="GO:0005737">
    <property type="term" value="C:cytoplasm"/>
    <property type="evidence" value="ECO:0007669"/>
    <property type="project" value="UniProtKB-SubCell"/>
</dbReference>
<evidence type="ECO:0000256" key="4">
    <source>
        <dbReference type="ARBA" id="ARBA00022801"/>
    </source>
</evidence>
<keyword evidence="3" id="KW-0963">Cytoplasm</keyword>
<dbReference type="NCBIfam" id="TIGR02403">
    <property type="entry name" value="trehalose_treC"/>
    <property type="match status" value="1"/>
</dbReference>
<dbReference type="SUPFAM" id="SSF51011">
    <property type="entry name" value="Glycosyl hydrolase domain"/>
    <property type="match status" value="1"/>
</dbReference>
<evidence type="ECO:0000259" key="7">
    <source>
        <dbReference type="SMART" id="SM00642"/>
    </source>
</evidence>
<proteinExistence type="inferred from homology"/>
<protein>
    <recommendedName>
        <fullName evidence="6">Alpha,alpha-phosphotrehalase</fullName>
        <ecNumber evidence="6">3.2.1.93</ecNumber>
    </recommendedName>
</protein>
<keyword evidence="4 8" id="KW-0378">Hydrolase</keyword>
<dbReference type="RefSeq" id="WP_039288023.1">
    <property type="nucleotide sequence ID" value="NZ_CP009458.1"/>
</dbReference>
<dbReference type="KEGG" id="cem:LH23_02685"/>
<dbReference type="GO" id="GO:0004556">
    <property type="term" value="F:alpha-amylase activity"/>
    <property type="evidence" value="ECO:0007669"/>
    <property type="project" value="TreeGrafter"/>
</dbReference>
<dbReference type="PANTHER" id="PTHR10357:SF179">
    <property type="entry name" value="NEUTRAL AND BASIC AMINO ACID TRANSPORT PROTEIN RBAT"/>
    <property type="match status" value="1"/>
</dbReference>
<gene>
    <name evidence="8" type="ORF">LH23_02685</name>
</gene>